<dbReference type="SUPFAM" id="SSF50156">
    <property type="entry name" value="PDZ domain-like"/>
    <property type="match status" value="1"/>
</dbReference>
<feature type="region of interest" description="Disordered" evidence="2">
    <location>
        <begin position="52"/>
        <end position="149"/>
    </location>
</feature>
<dbReference type="Proteomes" id="UP000230423">
    <property type="component" value="Unassembled WGS sequence"/>
</dbReference>
<dbReference type="PANTHER" id="PTHR12259">
    <property type="entry name" value="RGS-GAIP INTERACTING PROTEIN GIPC"/>
    <property type="match status" value="1"/>
</dbReference>
<dbReference type="InterPro" id="IPR017379">
    <property type="entry name" value="GIPC1/2/3"/>
</dbReference>
<dbReference type="EMBL" id="KZ345542">
    <property type="protein sequence ID" value="PIO73012.1"/>
    <property type="molecule type" value="Genomic_DNA"/>
</dbReference>
<dbReference type="OrthoDB" id="6509831at2759"/>
<dbReference type="Gene3D" id="2.30.42.10">
    <property type="match status" value="1"/>
</dbReference>
<feature type="domain" description="PDZ" evidence="3">
    <location>
        <begin position="418"/>
        <end position="486"/>
    </location>
</feature>
<feature type="non-terminal residue" evidence="4">
    <location>
        <position position="1"/>
    </location>
</feature>
<evidence type="ECO:0000256" key="2">
    <source>
        <dbReference type="SAM" id="MobiDB-lite"/>
    </source>
</evidence>
<feature type="region of interest" description="Disordered" evidence="2">
    <location>
        <begin position="1"/>
        <end position="38"/>
    </location>
</feature>
<dbReference type="InterPro" id="IPR056814">
    <property type="entry name" value="GIPC1-3_GH1"/>
</dbReference>
<dbReference type="PANTHER" id="PTHR12259:SF1">
    <property type="entry name" value="GH21964P"/>
    <property type="match status" value="1"/>
</dbReference>
<gene>
    <name evidence="4" type="ORF">TELCIR_05033</name>
</gene>
<evidence type="ECO:0000313" key="5">
    <source>
        <dbReference type="Proteomes" id="UP000230423"/>
    </source>
</evidence>
<dbReference type="InterPro" id="IPR001478">
    <property type="entry name" value="PDZ"/>
</dbReference>
<feature type="compositionally biased region" description="Low complexity" evidence="2">
    <location>
        <begin position="128"/>
        <end position="149"/>
    </location>
</feature>
<reference evidence="4 5" key="1">
    <citation type="submission" date="2015-09" db="EMBL/GenBank/DDBJ databases">
        <title>Draft genome of the parasitic nematode Teladorsagia circumcincta isolate WARC Sus (inbred).</title>
        <authorList>
            <person name="Mitreva M."/>
        </authorList>
    </citation>
    <scope>NUCLEOTIDE SEQUENCE [LARGE SCALE GENOMIC DNA]</scope>
    <source>
        <strain evidence="4 5">S</strain>
    </source>
</reference>
<name>A0A2G9UTD7_TELCI</name>
<dbReference type="InterPro" id="IPR036034">
    <property type="entry name" value="PDZ_sf"/>
</dbReference>
<protein>
    <recommendedName>
        <fullName evidence="3">PDZ domain-containing protein</fullName>
    </recommendedName>
</protein>
<proteinExistence type="inferred from homology"/>
<evidence type="ECO:0000313" key="4">
    <source>
        <dbReference type="EMBL" id="PIO73012.1"/>
    </source>
</evidence>
<evidence type="ECO:0000256" key="1">
    <source>
        <dbReference type="ARBA" id="ARBA00009011"/>
    </source>
</evidence>
<evidence type="ECO:0000259" key="3">
    <source>
        <dbReference type="PROSITE" id="PS50106"/>
    </source>
</evidence>
<accession>A0A2G9UTD7</accession>
<sequence length="495" mass="54701">RKSRSRTRKCNAWARFPQWNPHPSTQEPAHAHNNDQDCQLCTNPRLCPKAAGMVKRSYSESSAREDPQGAVFFGPWPRPSRTRSQSTERRHHRRPAPSENVEACPKLPRTPKPKCNRRSWADVARGQETSGSSSGPEPMSSPTLSRVSSTLSSESMAEIFQFDSEIFAFSPRKDASAEEKHNKGIVALRNPNTVAMCAPPKIITDMPAKIALGIPSMRGTFGTIITPTPPIDVQEMMEKLKNITANQQTPEVVAKLKEMECCPKDVSAKPPQPHKPLKPLPSLHHNPVLEAAHKPCTTIPRSQSRKSVPSSKPVPYAQCKADPLSNVGNATECSPIAVATRNLKFCCQLAHGSPTAIISNFTSVDELFQSIADCFNISPDDIIFCTINTFKIDMDKLFAGTLEYSDMLFAHVKGQAVEVEITKSEALFGLTVSDNGRCRSFIKRMKDDSIASRARPALAIGQLIEKIDGVNVTGMRHYEVVRILRNMPIGKTWVK</sequence>
<dbReference type="AlphaFoldDB" id="A0A2G9UTD7"/>
<dbReference type="Pfam" id="PF25083">
    <property type="entry name" value="GIPC1_GH1"/>
    <property type="match status" value="1"/>
</dbReference>
<comment type="similarity">
    <text evidence="1">Belongs to the GIPC family.</text>
</comment>
<organism evidence="4 5">
    <name type="scientific">Teladorsagia circumcincta</name>
    <name type="common">Brown stomach worm</name>
    <name type="synonym">Ostertagia circumcincta</name>
    <dbReference type="NCBI Taxonomy" id="45464"/>
    <lineage>
        <taxon>Eukaryota</taxon>
        <taxon>Metazoa</taxon>
        <taxon>Ecdysozoa</taxon>
        <taxon>Nematoda</taxon>
        <taxon>Chromadorea</taxon>
        <taxon>Rhabditida</taxon>
        <taxon>Rhabditina</taxon>
        <taxon>Rhabditomorpha</taxon>
        <taxon>Strongyloidea</taxon>
        <taxon>Trichostrongylidae</taxon>
        <taxon>Teladorsagia</taxon>
    </lineage>
</organism>
<dbReference type="PROSITE" id="PS50106">
    <property type="entry name" value="PDZ"/>
    <property type="match status" value="1"/>
</dbReference>
<keyword evidence="5" id="KW-1185">Reference proteome</keyword>